<dbReference type="KEGG" id="mcos:GM418_18725"/>
<organism evidence="1 2">
    <name type="scientific">Maribellus comscasis</name>
    <dbReference type="NCBI Taxonomy" id="2681766"/>
    <lineage>
        <taxon>Bacteria</taxon>
        <taxon>Pseudomonadati</taxon>
        <taxon>Bacteroidota</taxon>
        <taxon>Bacteroidia</taxon>
        <taxon>Marinilabiliales</taxon>
        <taxon>Prolixibacteraceae</taxon>
        <taxon>Maribellus</taxon>
    </lineage>
</organism>
<dbReference type="AlphaFoldDB" id="A0A6I6JZQ3"/>
<dbReference type="EMBL" id="CP046401">
    <property type="protein sequence ID" value="QGY45632.1"/>
    <property type="molecule type" value="Genomic_DNA"/>
</dbReference>
<dbReference type="RefSeq" id="WP_158868775.1">
    <property type="nucleotide sequence ID" value="NZ_CP046401.1"/>
</dbReference>
<accession>A0A6I6JZQ3</accession>
<proteinExistence type="predicted"/>
<reference evidence="1 2" key="1">
    <citation type="submission" date="2019-11" db="EMBL/GenBank/DDBJ databases">
        <authorList>
            <person name="Zheng R.K."/>
            <person name="Sun C.M."/>
        </authorList>
    </citation>
    <scope>NUCLEOTIDE SEQUENCE [LARGE SCALE GENOMIC DNA]</scope>
    <source>
        <strain evidence="1 2">WC007</strain>
    </source>
</reference>
<protein>
    <submittedName>
        <fullName evidence="1">Uncharacterized protein</fullName>
    </submittedName>
</protein>
<evidence type="ECO:0000313" key="2">
    <source>
        <dbReference type="Proteomes" id="UP000428260"/>
    </source>
</evidence>
<dbReference type="Proteomes" id="UP000428260">
    <property type="component" value="Chromosome"/>
</dbReference>
<evidence type="ECO:0000313" key="1">
    <source>
        <dbReference type="EMBL" id="QGY45632.1"/>
    </source>
</evidence>
<dbReference type="PROSITE" id="PS51257">
    <property type="entry name" value="PROKAR_LIPOPROTEIN"/>
    <property type="match status" value="1"/>
</dbReference>
<name>A0A6I6JZQ3_9BACT</name>
<keyword evidence="2" id="KW-1185">Reference proteome</keyword>
<gene>
    <name evidence="1" type="ORF">GM418_18725</name>
</gene>
<sequence length="827" mass="92824">MRNTIIYTITIVMLVSCRQKQEEPQGPRQVSGIYPQLAYYNNEGECGTGAVVPWAGRLWVITYGPHLPHGSSDKLYEITPNLEQIVREESIGGTPANRMIHKESGQLFIGPYAIDEQRNVKVIPYSEMQGRHTGNARHLFHPEEMIYYGTMEEGFYEVDVNSLKVTELYKDGNNSSGRKVEHDDTDVNPVNATLPGAHGKGLYSGQGVMVYSNNGEATPEAQQKFDVEAGSLSEWDGKNWKVVRRNQFVEITGPGGIYGNANPETDPIWATGWDHKSLLLGVRNPETGWDFYRLPKASHSYDGAHGWNTEWPRIRDIGTEGNPEYLMTMHGMFWRFPEDFSAQHSAGIRPRSAYLKVIGDFTRWNDQLVFGCDDSAQKEFLNKRKQKGNIEGPGQSNSNLWFTTPEKPDQLGPATASGAVWLNDELKAGEYSEPFLFSGWEKRCAWIQNAGKNTVGFSFEIDKNGNGDFSPLKTVELVPGSSRFVDFSENEVGEWVRIRVNKATKATVSFNYTDIDGRKTSVAKLFDGIATIDDNEVLGGLLYGLGNNRRALGVSSLKIENGVTSETGYYELDENLKLVSKDDLETNNFIGEKFTIPENVVQIDNSSVLVVDDKGRRWRLPLGDNAYKSLTDAAELRICREVATERDLFNCAGTFYELPAENADGFAKIRPVSSHSFRINDYASYRGMLVLTGLDGDIKAGDHIVRSDDGKAAVWVGVIDDLWEMGKPIGHGGPWKKSAVKADRPSDPYLIGFYDKRSLEISHDNKEPVSFKIEVEPIGHGPWMLYKEVNIQPGETYNYEFPSNFQSRWIRFVANKECTATAWLEYK</sequence>